<reference evidence="3" key="2">
    <citation type="submission" date="2023-06" db="EMBL/GenBank/DDBJ databases">
        <authorList>
            <consortium name="Lawrence Berkeley National Laboratory"/>
            <person name="Haridas S."/>
            <person name="Hensen N."/>
            <person name="Bonometti L."/>
            <person name="Westerberg I."/>
            <person name="Brannstrom I.O."/>
            <person name="Guillou S."/>
            <person name="Cros-Aarteil S."/>
            <person name="Calhoun S."/>
            <person name="Kuo A."/>
            <person name="Mondo S."/>
            <person name="Pangilinan J."/>
            <person name="Riley R."/>
            <person name="LaButti K."/>
            <person name="Andreopoulos B."/>
            <person name="Lipzen A."/>
            <person name="Chen C."/>
            <person name="Yanf M."/>
            <person name="Daum C."/>
            <person name="Ng V."/>
            <person name="Clum A."/>
            <person name="Steindorff A."/>
            <person name="Ohm R."/>
            <person name="Martin F."/>
            <person name="Silar P."/>
            <person name="Natvig D."/>
            <person name="Lalanne C."/>
            <person name="Gautier V."/>
            <person name="Ament-velasquez S.L."/>
            <person name="Kruys A."/>
            <person name="Hutchinson M.I."/>
            <person name="Powell A.J."/>
            <person name="Barry K."/>
            <person name="Miller A.N."/>
            <person name="Grigoriev I.V."/>
            <person name="Debuchy R."/>
            <person name="Gladieux P."/>
            <person name="Thoren M.H."/>
            <person name="Johannesson H."/>
        </authorList>
    </citation>
    <scope>NUCLEOTIDE SEQUENCE</scope>
    <source>
        <strain evidence="3">CBS 232.78</strain>
    </source>
</reference>
<feature type="region of interest" description="Disordered" evidence="1">
    <location>
        <begin position="65"/>
        <end position="111"/>
    </location>
</feature>
<dbReference type="SUPFAM" id="SSF47923">
    <property type="entry name" value="Ypt/Rab-GAP domain of gyp1p"/>
    <property type="match status" value="2"/>
</dbReference>
<dbReference type="Pfam" id="PF00566">
    <property type="entry name" value="RabGAP-TBC"/>
    <property type="match status" value="1"/>
</dbReference>
<dbReference type="Gene3D" id="1.10.8.270">
    <property type="entry name" value="putative rabgap domain of human tbc1 domain family member 14 like domains"/>
    <property type="match status" value="1"/>
</dbReference>
<feature type="compositionally biased region" description="Low complexity" evidence="1">
    <location>
        <begin position="10"/>
        <end position="38"/>
    </location>
</feature>
<feature type="compositionally biased region" description="Low complexity" evidence="1">
    <location>
        <begin position="177"/>
        <end position="188"/>
    </location>
</feature>
<dbReference type="Proteomes" id="UP001285441">
    <property type="component" value="Unassembled WGS sequence"/>
</dbReference>
<comment type="caution">
    <text evidence="3">The sequence shown here is derived from an EMBL/GenBank/DDBJ whole genome shotgun (WGS) entry which is preliminary data.</text>
</comment>
<dbReference type="InterPro" id="IPR053949">
    <property type="entry name" value="SBE2/SBE22_M"/>
</dbReference>
<dbReference type="InterPro" id="IPR000195">
    <property type="entry name" value="Rab-GAP-TBC_dom"/>
</dbReference>
<accession>A0AAE0NNP7</accession>
<name>A0AAE0NNP7_9PEZI</name>
<dbReference type="FunFam" id="1.10.10.750:FF:000013">
    <property type="entry name" value="Similar to TBC domain protein"/>
    <property type="match status" value="1"/>
</dbReference>
<gene>
    <name evidence="3" type="ORF">B0H63DRAFT_173148</name>
</gene>
<evidence type="ECO:0000313" key="3">
    <source>
        <dbReference type="EMBL" id="KAK3384903.1"/>
    </source>
</evidence>
<dbReference type="GO" id="GO:0031267">
    <property type="term" value="F:small GTPase binding"/>
    <property type="evidence" value="ECO:0007669"/>
    <property type="project" value="TreeGrafter"/>
</dbReference>
<dbReference type="PANTHER" id="PTHR47219">
    <property type="entry name" value="RAB GTPASE-ACTIVATING PROTEIN 1-LIKE"/>
    <property type="match status" value="1"/>
</dbReference>
<dbReference type="Pfam" id="PF22874">
    <property type="entry name" value="SBE2_M"/>
    <property type="match status" value="1"/>
</dbReference>
<evidence type="ECO:0000256" key="1">
    <source>
        <dbReference type="SAM" id="MobiDB-lite"/>
    </source>
</evidence>
<dbReference type="InterPro" id="IPR035969">
    <property type="entry name" value="Rab-GAP_TBC_sf"/>
</dbReference>
<reference evidence="3" key="1">
    <citation type="journal article" date="2023" name="Mol. Phylogenet. Evol.">
        <title>Genome-scale phylogeny and comparative genomics of the fungal order Sordariales.</title>
        <authorList>
            <person name="Hensen N."/>
            <person name="Bonometti L."/>
            <person name="Westerberg I."/>
            <person name="Brannstrom I.O."/>
            <person name="Guillou S."/>
            <person name="Cros-Aarteil S."/>
            <person name="Calhoun S."/>
            <person name="Haridas S."/>
            <person name="Kuo A."/>
            <person name="Mondo S."/>
            <person name="Pangilinan J."/>
            <person name="Riley R."/>
            <person name="LaButti K."/>
            <person name="Andreopoulos B."/>
            <person name="Lipzen A."/>
            <person name="Chen C."/>
            <person name="Yan M."/>
            <person name="Daum C."/>
            <person name="Ng V."/>
            <person name="Clum A."/>
            <person name="Steindorff A."/>
            <person name="Ohm R.A."/>
            <person name="Martin F."/>
            <person name="Silar P."/>
            <person name="Natvig D.O."/>
            <person name="Lalanne C."/>
            <person name="Gautier V."/>
            <person name="Ament-Velasquez S.L."/>
            <person name="Kruys A."/>
            <person name="Hutchinson M.I."/>
            <person name="Powell A.J."/>
            <person name="Barry K."/>
            <person name="Miller A.N."/>
            <person name="Grigoriev I.V."/>
            <person name="Debuchy R."/>
            <person name="Gladieux P."/>
            <person name="Hiltunen Thoren M."/>
            <person name="Johannesson H."/>
        </authorList>
    </citation>
    <scope>NUCLEOTIDE SEQUENCE</scope>
    <source>
        <strain evidence="3">CBS 232.78</strain>
    </source>
</reference>
<dbReference type="Gene3D" id="1.10.472.80">
    <property type="entry name" value="Ypt/Rab-GAP domain of gyp1p, domain 3"/>
    <property type="match status" value="1"/>
</dbReference>
<feature type="domain" description="Rab-GAP TBC" evidence="2">
    <location>
        <begin position="474"/>
        <end position="679"/>
    </location>
</feature>
<feature type="region of interest" description="Disordered" evidence="1">
    <location>
        <begin position="329"/>
        <end position="361"/>
    </location>
</feature>
<proteinExistence type="predicted"/>
<dbReference type="EMBL" id="JAULSW010000004">
    <property type="protein sequence ID" value="KAK3384903.1"/>
    <property type="molecule type" value="Genomic_DNA"/>
</dbReference>
<protein>
    <submittedName>
        <fullName evidence="3">Rab-GTPase-TBC domain-containing protein</fullName>
    </submittedName>
</protein>
<evidence type="ECO:0000259" key="2">
    <source>
        <dbReference type="PROSITE" id="PS50086"/>
    </source>
</evidence>
<feature type="compositionally biased region" description="Acidic residues" evidence="1">
    <location>
        <begin position="211"/>
        <end position="224"/>
    </location>
</feature>
<dbReference type="GO" id="GO:0005096">
    <property type="term" value="F:GTPase activator activity"/>
    <property type="evidence" value="ECO:0007669"/>
    <property type="project" value="TreeGrafter"/>
</dbReference>
<feature type="compositionally biased region" description="Basic and acidic residues" evidence="1">
    <location>
        <begin position="350"/>
        <end position="359"/>
    </location>
</feature>
<evidence type="ECO:0000313" key="4">
    <source>
        <dbReference type="Proteomes" id="UP001285441"/>
    </source>
</evidence>
<dbReference type="PROSITE" id="PS50086">
    <property type="entry name" value="TBC_RABGAP"/>
    <property type="match status" value="1"/>
</dbReference>
<organism evidence="3 4">
    <name type="scientific">Podospora didyma</name>
    <dbReference type="NCBI Taxonomy" id="330526"/>
    <lineage>
        <taxon>Eukaryota</taxon>
        <taxon>Fungi</taxon>
        <taxon>Dikarya</taxon>
        <taxon>Ascomycota</taxon>
        <taxon>Pezizomycotina</taxon>
        <taxon>Sordariomycetes</taxon>
        <taxon>Sordariomycetidae</taxon>
        <taxon>Sordariales</taxon>
        <taxon>Podosporaceae</taxon>
        <taxon>Podospora</taxon>
    </lineage>
</organism>
<dbReference type="PANTHER" id="PTHR47219:SF15">
    <property type="entry name" value="TBC1 DOMAIN FAMILY MEMBER 12 ISOFORM X1"/>
    <property type="match status" value="1"/>
</dbReference>
<feature type="region of interest" description="Disordered" evidence="1">
    <location>
        <begin position="1"/>
        <end position="49"/>
    </location>
</feature>
<feature type="compositionally biased region" description="Polar residues" evidence="1">
    <location>
        <begin position="340"/>
        <end position="349"/>
    </location>
</feature>
<dbReference type="FunFam" id="1.10.8.270:FF:000034">
    <property type="entry name" value="TBC (Tre-2/Bub2/Cdc16) domain family"/>
    <property type="match status" value="1"/>
</dbReference>
<dbReference type="SMART" id="SM00164">
    <property type="entry name" value="TBC"/>
    <property type="match status" value="1"/>
</dbReference>
<keyword evidence="4" id="KW-1185">Reference proteome</keyword>
<feature type="compositionally biased region" description="Basic and acidic residues" evidence="1">
    <location>
        <begin position="329"/>
        <end position="338"/>
    </location>
</feature>
<dbReference type="AlphaFoldDB" id="A0AAE0NNP7"/>
<sequence>MMIYERAVHGPVSSAPGSPPGMTASKSSKSSSLGSSGSDDGDALADASHFEDIGLDDSLRDPRYLSDQHFKSAPNPYSPSFSSDLRAASKKPVPASTPRLQYSRESSRTRQKRDFLPVVKTRPTFPSLQNQIRSVNGRVASLGLLHEPHQANPLPLPIIRSLGSRPSHTFGGRRRSPSPSFSLSPRDPTMLIKPRRSSWQSNRERKTALELELECDEEDEDDIPEGLVLDNVPISPRPPMERSKSQPASKAPSPERTPKERVRSVGNGTPPVAAAQGSLRSPAWKSESAITSAASSRATSPVVSRAKSWNAALAELNAEAKALTEKLEEHADEIEHKSQRSSTGSMPTRRSTDHYEPKPRVKSALAELPPLRRTNIMIDPLPISKEKEAVLSRTRPSWLPPKNPAEERRHLREYQKMMAQSVEADRRREAAKRVRSECRDTAADSLMQIWEQDILPRWNDAIRERRTRDLWWRGVAPRSRGAVWNRAVGNELGLTLTSFQAALGRAHDIRAKAKVGNASAEDSRSVAWFAAIAKDVEHTWPDLRIFQSGGPLHQSLVDVLSAYAMYRSDIGYVPGCNTIAALLLINLPTPTDAFIALANVLNRSLPLSFYASDAGAKASAYNLLLQTLANKSPTLHEHLCGLPDHDPDLYLADIFSSLFTRHLALDEAARLWDVYVFEGDAVLVRACVALLSQKEMALMGTKTIQDVNAVLYHTSDGAKAPQVVGGNGEEDRWMRAVRDAGKA</sequence>
<feature type="compositionally biased region" description="Low complexity" evidence="1">
    <location>
        <begin position="245"/>
        <end position="254"/>
    </location>
</feature>
<dbReference type="Gene3D" id="1.10.10.750">
    <property type="entry name" value="Ypt/Rab-GAP domain of gyp1p, domain 1"/>
    <property type="match status" value="1"/>
</dbReference>
<dbReference type="InterPro" id="IPR050302">
    <property type="entry name" value="Rab_GAP_TBC_domain"/>
</dbReference>
<feature type="region of interest" description="Disordered" evidence="1">
    <location>
        <begin position="163"/>
        <end position="283"/>
    </location>
</feature>